<dbReference type="Gene3D" id="1.20.950.20">
    <property type="entry name" value="Transmembrane di-heme cytochromes, Chain C"/>
    <property type="match status" value="1"/>
</dbReference>
<proteinExistence type="predicted"/>
<dbReference type="GO" id="GO:0009061">
    <property type="term" value="P:anaerobic respiration"/>
    <property type="evidence" value="ECO:0007669"/>
    <property type="project" value="TreeGrafter"/>
</dbReference>
<dbReference type="InterPro" id="IPR011577">
    <property type="entry name" value="Cyt_b561_bac/Ni-Hgenase"/>
</dbReference>
<dbReference type="InterPro" id="IPR051817">
    <property type="entry name" value="FDH_cytochrome_b556_subunit"/>
</dbReference>
<dbReference type="GO" id="GO:0015944">
    <property type="term" value="P:formate oxidation"/>
    <property type="evidence" value="ECO:0007669"/>
    <property type="project" value="TreeGrafter"/>
</dbReference>
<dbReference type="GO" id="GO:0009326">
    <property type="term" value="C:formate dehydrogenase complex"/>
    <property type="evidence" value="ECO:0007669"/>
    <property type="project" value="TreeGrafter"/>
</dbReference>
<dbReference type="GO" id="GO:0022904">
    <property type="term" value="P:respiratory electron transport chain"/>
    <property type="evidence" value="ECO:0007669"/>
    <property type="project" value="InterPro"/>
</dbReference>
<dbReference type="PANTHER" id="PTHR30074">
    <property type="entry name" value="FORMATE DEHYDROGENASE, NITRATE-INDUCIBLE, CYTOCHROME B556 FDN SUBUNIT"/>
    <property type="match status" value="1"/>
</dbReference>
<keyword evidence="2" id="KW-1003">Cell membrane</keyword>
<feature type="transmembrane region" description="Helical" evidence="6">
    <location>
        <begin position="20"/>
        <end position="45"/>
    </location>
</feature>
<feature type="transmembrane region" description="Helical" evidence="6">
    <location>
        <begin position="128"/>
        <end position="147"/>
    </location>
</feature>
<reference evidence="9" key="1">
    <citation type="submission" date="2017-02" db="EMBL/GenBank/DDBJ databases">
        <authorList>
            <person name="Varghese N."/>
            <person name="Submissions S."/>
        </authorList>
    </citation>
    <scope>NUCLEOTIDE SEQUENCE [LARGE SCALE GENOMIC DNA]</scope>
    <source>
        <strain evidence="9">DSM 16521</strain>
    </source>
</reference>
<dbReference type="AlphaFoldDB" id="A0A1T4N317"/>
<evidence type="ECO:0000256" key="3">
    <source>
        <dbReference type="ARBA" id="ARBA00022692"/>
    </source>
</evidence>
<protein>
    <submittedName>
        <fullName evidence="8">Formate dehydrogenase subunit gamma</fullName>
    </submittedName>
</protein>
<evidence type="ECO:0000256" key="4">
    <source>
        <dbReference type="ARBA" id="ARBA00022989"/>
    </source>
</evidence>
<sequence length="220" mass="24388">MAPKSGEKVLRFGAVARFAHWSHTVTFLLLAFTGMLIYMDVLDFLAPLFGGMQGARLLHRIAAVGFIVLPILSLFANPAGFKEWMSHVFRWGANDFAFFGAFVKEFFGAHVEVPPQGRFNAGEKVNSLLQLVGCTLLAISGLILWFPQGFSQGTQQLALIVHDLAFVLTFTAMIGHAYLALFHPKTNEAINGMLSGYVDAEFAKSHYPLWYQEIKGKMRG</sequence>
<keyword evidence="4 6" id="KW-1133">Transmembrane helix</keyword>
<evidence type="ECO:0000256" key="1">
    <source>
        <dbReference type="ARBA" id="ARBA00004651"/>
    </source>
</evidence>
<dbReference type="GO" id="GO:0009055">
    <property type="term" value="F:electron transfer activity"/>
    <property type="evidence" value="ECO:0007669"/>
    <property type="project" value="InterPro"/>
</dbReference>
<evidence type="ECO:0000259" key="7">
    <source>
        <dbReference type="Pfam" id="PF01292"/>
    </source>
</evidence>
<evidence type="ECO:0000256" key="5">
    <source>
        <dbReference type="ARBA" id="ARBA00023136"/>
    </source>
</evidence>
<feature type="transmembrane region" description="Helical" evidence="6">
    <location>
        <begin position="57"/>
        <end position="76"/>
    </location>
</feature>
<gene>
    <name evidence="8" type="ORF">SAMN02745885_00779</name>
</gene>
<accession>A0A1T4N317</accession>
<comment type="subcellular location">
    <subcellularLocation>
        <location evidence="1">Cell membrane</location>
        <topology evidence="1">Multi-pass membrane protein</topology>
    </subcellularLocation>
</comment>
<evidence type="ECO:0000256" key="2">
    <source>
        <dbReference type="ARBA" id="ARBA00022475"/>
    </source>
</evidence>
<feature type="domain" description="Cytochrome b561 bacterial/Ni-hydrogenase" evidence="7">
    <location>
        <begin position="11"/>
        <end position="196"/>
    </location>
</feature>
<dbReference type="OrthoDB" id="1808646at2"/>
<keyword evidence="3 6" id="KW-0812">Transmembrane</keyword>
<evidence type="ECO:0000256" key="6">
    <source>
        <dbReference type="SAM" id="Phobius"/>
    </source>
</evidence>
<dbReference type="GO" id="GO:0036397">
    <property type="term" value="F:formate dehydrogenase (quinone) activity"/>
    <property type="evidence" value="ECO:0007669"/>
    <property type="project" value="TreeGrafter"/>
</dbReference>
<keyword evidence="5 6" id="KW-0472">Membrane</keyword>
<name>A0A1T4N317_9FIRM</name>
<organism evidence="8 9">
    <name type="scientific">Carboxydocella sporoproducens DSM 16521</name>
    <dbReference type="NCBI Taxonomy" id="1121270"/>
    <lineage>
        <taxon>Bacteria</taxon>
        <taxon>Bacillati</taxon>
        <taxon>Bacillota</taxon>
        <taxon>Clostridia</taxon>
        <taxon>Eubacteriales</taxon>
        <taxon>Clostridiales Family XVI. Incertae Sedis</taxon>
        <taxon>Carboxydocella</taxon>
    </lineage>
</organism>
<dbReference type="Pfam" id="PF01292">
    <property type="entry name" value="Ni_hydr_CYTB"/>
    <property type="match status" value="1"/>
</dbReference>
<evidence type="ECO:0000313" key="9">
    <source>
        <dbReference type="Proteomes" id="UP000189933"/>
    </source>
</evidence>
<evidence type="ECO:0000313" key="8">
    <source>
        <dbReference type="EMBL" id="SJZ73415.1"/>
    </source>
</evidence>
<dbReference type="RefSeq" id="WP_078664885.1">
    <property type="nucleotide sequence ID" value="NZ_FUXM01000006.1"/>
</dbReference>
<keyword evidence="9" id="KW-1185">Reference proteome</keyword>
<dbReference type="EMBL" id="FUXM01000006">
    <property type="protein sequence ID" value="SJZ73415.1"/>
    <property type="molecule type" value="Genomic_DNA"/>
</dbReference>
<feature type="transmembrane region" description="Helical" evidence="6">
    <location>
        <begin position="159"/>
        <end position="181"/>
    </location>
</feature>
<dbReference type="InterPro" id="IPR016174">
    <property type="entry name" value="Di-haem_cyt_TM"/>
</dbReference>
<dbReference type="PANTHER" id="PTHR30074:SF6">
    <property type="entry name" value="FORMATE DEHYDROGENASE GAMMA SUBUNIT"/>
    <property type="match status" value="1"/>
</dbReference>
<dbReference type="Proteomes" id="UP000189933">
    <property type="component" value="Unassembled WGS sequence"/>
</dbReference>
<dbReference type="GO" id="GO:0005886">
    <property type="term" value="C:plasma membrane"/>
    <property type="evidence" value="ECO:0007669"/>
    <property type="project" value="UniProtKB-SubCell"/>
</dbReference>
<dbReference type="SUPFAM" id="SSF81342">
    <property type="entry name" value="Transmembrane di-heme cytochromes"/>
    <property type="match status" value="1"/>
</dbReference>